<dbReference type="PROSITE" id="PS52016">
    <property type="entry name" value="TONB_DEPENDENT_REC_3"/>
    <property type="match status" value="1"/>
</dbReference>
<evidence type="ECO:0000256" key="12">
    <source>
        <dbReference type="ARBA" id="ARBA00023170"/>
    </source>
</evidence>
<accession>A0ABV8JID6</accession>
<evidence type="ECO:0000256" key="15">
    <source>
        <dbReference type="RuleBase" id="RU003357"/>
    </source>
</evidence>
<evidence type="ECO:0000256" key="6">
    <source>
        <dbReference type="ARBA" id="ARBA00022692"/>
    </source>
</evidence>
<dbReference type="InterPro" id="IPR008969">
    <property type="entry name" value="CarboxyPept-like_regulatory"/>
</dbReference>
<feature type="chain" id="PRO_5046595324" evidence="16">
    <location>
        <begin position="18"/>
        <end position="772"/>
    </location>
</feature>
<dbReference type="Pfam" id="PF07715">
    <property type="entry name" value="Plug"/>
    <property type="match status" value="1"/>
</dbReference>
<sequence length="772" mass="85992">MKNILLPFFFLAAFSYAQENTIQGTVIDQNNQPIPYATVLIQNSTNGTTTDENGAYNLATGNKKSITLIFSSIGYTSESKSITLNPSGITQIPDVVLTEKQEQLNEVIVEGHQDKFLEREPSQSLRLKTELVKLPQNIQVIGKNLLQDQQVTTIMDGLTRNVSGVTMLEHWGNFARINMRGFRLPAFRNGVNVQDSWGPLAEDMNTVERIEFVKGPAGFMMAAGEPGGFYNVVTKKPTEEFIANASVSAGSFDFYRGTVDVGGKLTDNGKLLGRFNAMYQTSDSHRGNEDAARYGIAPSLTYKFSDKTSITTEANLQQAESYLGSAYVFAPASAGYASLPRDFKFTNNDYPVTDIQEVTFFTNVDHEFSDKWSIHGQLAYLRYDQTGNSTWLISMAENGDAVRYTSQWDALSRGKYAQLYVNGEFNTFGINHKIMGGFDYSDKRYWADWNALSNVDTTVPFNVFNPVYTDSPDTNFDRSVPVQERNGGNPYGSSILRSYYAQDELGFLDQKIRLTLAGRYSNLYSLGQTETNNVVTPRVGLSADIIPYLTVFALYDESFLPQSGFSSEGEVLNDPVNGKDVEGGIKGNFFDGRLRASLGVYKINKNKILVSDPAFPNDNFSIYSGEIESKGIEFDMQGEITPGLNLILNYANTNVEDKSGNLVAGHAKHVSNGWLNYAFAPKTQLKGFGISLGYQYQVDRSTWAWAADNQSDLPNYFRMDGALSWHNNKFRVQVNVNNILDEYLYAGANYGSYIYWQSEPGINGRVTVAYSF</sequence>
<evidence type="ECO:0000313" key="20">
    <source>
        <dbReference type="Proteomes" id="UP001595814"/>
    </source>
</evidence>
<reference evidence="20" key="1">
    <citation type="journal article" date="2019" name="Int. J. Syst. Evol. Microbiol.">
        <title>The Global Catalogue of Microorganisms (GCM) 10K type strain sequencing project: providing services to taxonomists for standard genome sequencing and annotation.</title>
        <authorList>
            <consortium name="The Broad Institute Genomics Platform"/>
            <consortium name="The Broad Institute Genome Sequencing Center for Infectious Disease"/>
            <person name="Wu L."/>
            <person name="Ma J."/>
        </authorList>
    </citation>
    <scope>NUCLEOTIDE SEQUENCE [LARGE SCALE GENOMIC DNA]</scope>
    <source>
        <strain evidence="20">CECT 7477</strain>
    </source>
</reference>
<name>A0ABV8JID6_9FLAO</name>
<feature type="signal peptide" evidence="16">
    <location>
        <begin position="1"/>
        <end position="17"/>
    </location>
</feature>
<evidence type="ECO:0000256" key="5">
    <source>
        <dbReference type="ARBA" id="ARBA00022496"/>
    </source>
</evidence>
<keyword evidence="13 14" id="KW-0998">Cell outer membrane</keyword>
<dbReference type="Gene3D" id="2.170.130.10">
    <property type="entry name" value="TonB-dependent receptor, plug domain"/>
    <property type="match status" value="1"/>
</dbReference>
<dbReference type="Pfam" id="PF13715">
    <property type="entry name" value="CarbopepD_reg_2"/>
    <property type="match status" value="1"/>
</dbReference>
<evidence type="ECO:0000256" key="9">
    <source>
        <dbReference type="ARBA" id="ARBA00023065"/>
    </source>
</evidence>
<organism evidence="19 20">
    <name type="scientific">Euzebyella saccharophila</name>
    <dbReference type="NCBI Taxonomy" id="679664"/>
    <lineage>
        <taxon>Bacteria</taxon>
        <taxon>Pseudomonadati</taxon>
        <taxon>Bacteroidota</taxon>
        <taxon>Flavobacteriia</taxon>
        <taxon>Flavobacteriales</taxon>
        <taxon>Flavobacteriaceae</taxon>
        <taxon>Euzebyella</taxon>
    </lineage>
</organism>
<keyword evidence="6 14" id="KW-0812">Transmembrane</keyword>
<dbReference type="SUPFAM" id="SSF49464">
    <property type="entry name" value="Carboxypeptidase regulatory domain-like"/>
    <property type="match status" value="1"/>
</dbReference>
<dbReference type="Gene3D" id="2.60.40.1120">
    <property type="entry name" value="Carboxypeptidase-like, regulatory domain"/>
    <property type="match status" value="1"/>
</dbReference>
<dbReference type="CDD" id="cd01347">
    <property type="entry name" value="ligand_gated_channel"/>
    <property type="match status" value="1"/>
</dbReference>
<dbReference type="InterPro" id="IPR000531">
    <property type="entry name" value="Beta-barrel_TonB"/>
</dbReference>
<keyword evidence="12 19" id="KW-0675">Receptor</keyword>
<feature type="domain" description="TonB-dependent receptor plug" evidence="18">
    <location>
        <begin position="132"/>
        <end position="228"/>
    </location>
</feature>
<dbReference type="PANTHER" id="PTHR32552:SF68">
    <property type="entry name" value="FERRICHROME OUTER MEMBRANE TRANSPORTER_PHAGE RECEPTOR"/>
    <property type="match status" value="1"/>
</dbReference>
<evidence type="ECO:0000256" key="10">
    <source>
        <dbReference type="ARBA" id="ARBA00023077"/>
    </source>
</evidence>
<evidence type="ECO:0000256" key="16">
    <source>
        <dbReference type="SAM" id="SignalP"/>
    </source>
</evidence>
<evidence type="ECO:0000256" key="3">
    <source>
        <dbReference type="ARBA" id="ARBA00022448"/>
    </source>
</evidence>
<comment type="subcellular location">
    <subcellularLocation>
        <location evidence="1 14">Cell outer membrane</location>
        <topology evidence="1 14">Multi-pass membrane protein</topology>
    </subcellularLocation>
</comment>
<dbReference type="InterPro" id="IPR039426">
    <property type="entry name" value="TonB-dep_rcpt-like"/>
</dbReference>
<keyword evidence="5" id="KW-0410">Iron transport</keyword>
<keyword evidence="4 14" id="KW-1134">Transmembrane beta strand</keyword>
<evidence type="ECO:0000256" key="13">
    <source>
        <dbReference type="ARBA" id="ARBA00023237"/>
    </source>
</evidence>
<dbReference type="NCBIfam" id="TIGR01783">
    <property type="entry name" value="TonB-siderophor"/>
    <property type="match status" value="1"/>
</dbReference>
<protein>
    <submittedName>
        <fullName evidence="19">TonB-dependent siderophore receptor</fullName>
    </submittedName>
</protein>
<proteinExistence type="inferred from homology"/>
<dbReference type="InterPro" id="IPR010105">
    <property type="entry name" value="TonB_sidphr_rcpt"/>
</dbReference>
<evidence type="ECO:0000256" key="7">
    <source>
        <dbReference type="ARBA" id="ARBA00022729"/>
    </source>
</evidence>
<evidence type="ECO:0000256" key="2">
    <source>
        <dbReference type="ARBA" id="ARBA00009810"/>
    </source>
</evidence>
<keyword evidence="8" id="KW-0408">Iron</keyword>
<dbReference type="RefSeq" id="WP_192462771.1">
    <property type="nucleotide sequence ID" value="NZ_JACYFJ010000004.1"/>
</dbReference>
<evidence type="ECO:0000259" key="18">
    <source>
        <dbReference type="Pfam" id="PF07715"/>
    </source>
</evidence>
<dbReference type="InterPro" id="IPR037066">
    <property type="entry name" value="Plug_dom_sf"/>
</dbReference>
<keyword evidence="7 16" id="KW-0732">Signal</keyword>
<evidence type="ECO:0000256" key="1">
    <source>
        <dbReference type="ARBA" id="ARBA00004571"/>
    </source>
</evidence>
<keyword evidence="20" id="KW-1185">Reference proteome</keyword>
<gene>
    <name evidence="19" type="ORF">ACFOUT_01590</name>
</gene>
<dbReference type="InterPro" id="IPR036942">
    <property type="entry name" value="Beta-barrel_TonB_sf"/>
</dbReference>
<keyword evidence="10 15" id="KW-0798">TonB box</keyword>
<keyword evidence="3 14" id="KW-0813">Transport</keyword>
<dbReference type="SUPFAM" id="SSF56935">
    <property type="entry name" value="Porins"/>
    <property type="match status" value="1"/>
</dbReference>
<dbReference type="Proteomes" id="UP001595814">
    <property type="component" value="Unassembled WGS sequence"/>
</dbReference>
<dbReference type="Pfam" id="PF00593">
    <property type="entry name" value="TonB_dep_Rec_b-barrel"/>
    <property type="match status" value="1"/>
</dbReference>
<evidence type="ECO:0000256" key="4">
    <source>
        <dbReference type="ARBA" id="ARBA00022452"/>
    </source>
</evidence>
<feature type="domain" description="TonB-dependent receptor-like beta-barrel" evidence="17">
    <location>
        <begin position="325"/>
        <end position="739"/>
    </location>
</feature>
<comment type="caution">
    <text evidence="19">The sequence shown here is derived from an EMBL/GenBank/DDBJ whole genome shotgun (WGS) entry which is preliminary data.</text>
</comment>
<evidence type="ECO:0000256" key="14">
    <source>
        <dbReference type="PROSITE-ProRule" id="PRU01360"/>
    </source>
</evidence>
<evidence type="ECO:0000313" key="19">
    <source>
        <dbReference type="EMBL" id="MFC4094547.1"/>
    </source>
</evidence>
<keyword evidence="11 14" id="KW-0472">Membrane</keyword>
<dbReference type="InterPro" id="IPR012910">
    <property type="entry name" value="Plug_dom"/>
</dbReference>
<comment type="similarity">
    <text evidence="2 14 15">Belongs to the TonB-dependent receptor family.</text>
</comment>
<dbReference type="Gene3D" id="2.40.170.20">
    <property type="entry name" value="TonB-dependent receptor, beta-barrel domain"/>
    <property type="match status" value="1"/>
</dbReference>
<dbReference type="PANTHER" id="PTHR32552">
    <property type="entry name" value="FERRICHROME IRON RECEPTOR-RELATED"/>
    <property type="match status" value="1"/>
</dbReference>
<evidence type="ECO:0000259" key="17">
    <source>
        <dbReference type="Pfam" id="PF00593"/>
    </source>
</evidence>
<dbReference type="EMBL" id="JBHSAW010000001">
    <property type="protein sequence ID" value="MFC4094547.1"/>
    <property type="molecule type" value="Genomic_DNA"/>
</dbReference>
<keyword evidence="9" id="KW-0406">Ion transport</keyword>
<evidence type="ECO:0000256" key="8">
    <source>
        <dbReference type="ARBA" id="ARBA00023004"/>
    </source>
</evidence>
<evidence type="ECO:0000256" key="11">
    <source>
        <dbReference type="ARBA" id="ARBA00023136"/>
    </source>
</evidence>